<sequence>MNPRVPAGNYEVAHISYELNVHKITMKLTSSRKGETMGGACTKVLSALKMLQLMISRILSFRC</sequence>
<gene>
    <name evidence="1" type="ORF">RND71_034927</name>
</gene>
<evidence type="ECO:0000313" key="2">
    <source>
        <dbReference type="Proteomes" id="UP001291623"/>
    </source>
</evidence>
<reference evidence="1" key="1">
    <citation type="submission" date="2023-12" db="EMBL/GenBank/DDBJ databases">
        <title>Genome assembly of Anisodus tanguticus.</title>
        <authorList>
            <person name="Wang Y.-J."/>
        </authorList>
    </citation>
    <scope>NUCLEOTIDE SEQUENCE</scope>
    <source>
        <strain evidence="1">KB-2021</strain>
        <tissue evidence="1">Leaf</tissue>
    </source>
</reference>
<dbReference type="Proteomes" id="UP001291623">
    <property type="component" value="Unassembled WGS sequence"/>
</dbReference>
<organism evidence="1 2">
    <name type="scientific">Anisodus tanguticus</name>
    <dbReference type="NCBI Taxonomy" id="243964"/>
    <lineage>
        <taxon>Eukaryota</taxon>
        <taxon>Viridiplantae</taxon>
        <taxon>Streptophyta</taxon>
        <taxon>Embryophyta</taxon>
        <taxon>Tracheophyta</taxon>
        <taxon>Spermatophyta</taxon>
        <taxon>Magnoliopsida</taxon>
        <taxon>eudicotyledons</taxon>
        <taxon>Gunneridae</taxon>
        <taxon>Pentapetalae</taxon>
        <taxon>asterids</taxon>
        <taxon>lamiids</taxon>
        <taxon>Solanales</taxon>
        <taxon>Solanaceae</taxon>
        <taxon>Solanoideae</taxon>
        <taxon>Hyoscyameae</taxon>
        <taxon>Anisodus</taxon>
    </lineage>
</organism>
<dbReference type="EMBL" id="JAVYJV010000019">
    <property type="protein sequence ID" value="KAK4344751.1"/>
    <property type="molecule type" value="Genomic_DNA"/>
</dbReference>
<proteinExistence type="predicted"/>
<name>A0AAE1R4I2_9SOLA</name>
<protein>
    <submittedName>
        <fullName evidence="1">Uncharacterized protein</fullName>
    </submittedName>
</protein>
<accession>A0AAE1R4I2</accession>
<dbReference type="AlphaFoldDB" id="A0AAE1R4I2"/>
<keyword evidence="2" id="KW-1185">Reference proteome</keyword>
<comment type="caution">
    <text evidence="1">The sequence shown here is derived from an EMBL/GenBank/DDBJ whole genome shotgun (WGS) entry which is preliminary data.</text>
</comment>
<evidence type="ECO:0000313" key="1">
    <source>
        <dbReference type="EMBL" id="KAK4344751.1"/>
    </source>
</evidence>